<proteinExistence type="predicted"/>
<dbReference type="OrthoDB" id="7018847at2"/>
<feature type="transmembrane region" description="Helical" evidence="1">
    <location>
        <begin position="6"/>
        <end position="24"/>
    </location>
</feature>
<sequence length="66" mass="7610">MNFTELLQVIAVSCLLTVAFMLALHRFQQSLKLWFQRYLPPRYLKPRGVRRRVPAPASASDAHDPS</sequence>
<dbReference type="Pfam" id="PF11120">
    <property type="entry name" value="CBP_BcsF"/>
    <property type="match status" value="1"/>
</dbReference>
<evidence type="ECO:0008006" key="4">
    <source>
        <dbReference type="Google" id="ProtNLM"/>
    </source>
</evidence>
<reference evidence="2 3" key="1">
    <citation type="journal article" date="2017" name="Syst. Appl. Microbiol.">
        <title>Pseudomonas caspiana sp. nov., a citrus pathogen in the Pseudomonas syringae phylogenetic group.</title>
        <authorList>
            <person name="Busquets A."/>
            <person name="Gomila M."/>
            <person name="Beiki F."/>
            <person name="Mulet M."/>
            <person name="Rahimian H."/>
            <person name="Garcia-Valdes E."/>
            <person name="Lalucat J."/>
        </authorList>
    </citation>
    <scope>NUCLEOTIDE SEQUENCE [LARGE SCALE GENOMIC DNA]</scope>
    <source>
        <strain evidence="2 3">FBF102</strain>
    </source>
</reference>
<dbReference type="InterPro" id="IPR019995">
    <property type="entry name" value="Cellulose_BcsF/YhjT"/>
</dbReference>
<organism evidence="2 3">
    <name type="scientific">Pseudomonas caspiana</name>
    <dbReference type="NCBI Taxonomy" id="1451454"/>
    <lineage>
        <taxon>Bacteria</taxon>
        <taxon>Pseudomonadati</taxon>
        <taxon>Pseudomonadota</taxon>
        <taxon>Gammaproteobacteria</taxon>
        <taxon>Pseudomonadales</taxon>
        <taxon>Pseudomonadaceae</taxon>
        <taxon>Pseudomonas</taxon>
    </lineage>
</organism>
<keyword evidence="3" id="KW-1185">Reference proteome</keyword>
<accession>A0A1Y3P0Q0</accession>
<keyword evidence="1" id="KW-0812">Transmembrane</keyword>
<comment type="caution">
    <text evidence="2">The sequence shown here is derived from an EMBL/GenBank/DDBJ whole genome shotgun (WGS) entry which is preliminary data.</text>
</comment>
<evidence type="ECO:0000313" key="2">
    <source>
        <dbReference type="EMBL" id="OUM71113.1"/>
    </source>
</evidence>
<name>A0A1Y3P0Q0_9PSED</name>
<gene>
    <name evidence="2" type="ORF">AUC60_24965</name>
</gene>
<keyword evidence="1" id="KW-1133">Transmembrane helix</keyword>
<protein>
    <recommendedName>
        <fullName evidence="4">Cellulose biosynthesis protein BcsF</fullName>
    </recommendedName>
</protein>
<dbReference type="AlphaFoldDB" id="A0A1Y3P0Q0"/>
<evidence type="ECO:0000256" key="1">
    <source>
        <dbReference type="SAM" id="Phobius"/>
    </source>
</evidence>
<dbReference type="EMBL" id="LOHF01000033">
    <property type="protein sequence ID" value="OUM71113.1"/>
    <property type="molecule type" value="Genomic_DNA"/>
</dbReference>
<keyword evidence="1" id="KW-0472">Membrane</keyword>
<evidence type="ECO:0000313" key="3">
    <source>
        <dbReference type="Proteomes" id="UP000195440"/>
    </source>
</evidence>
<dbReference type="RefSeq" id="WP_087274001.1">
    <property type="nucleotide sequence ID" value="NZ_JBJGBV010000031.1"/>
</dbReference>
<dbReference type="Proteomes" id="UP000195440">
    <property type="component" value="Unassembled WGS sequence"/>
</dbReference>